<dbReference type="GeneID" id="94838087"/>
<organism evidence="5 6">
    <name type="scientific">Tritrichomonas foetus</name>
    <dbReference type="NCBI Taxonomy" id="1144522"/>
    <lineage>
        <taxon>Eukaryota</taxon>
        <taxon>Metamonada</taxon>
        <taxon>Parabasalia</taxon>
        <taxon>Tritrichomonadida</taxon>
        <taxon>Tritrichomonadidae</taxon>
        <taxon>Tritrichomonas</taxon>
    </lineage>
</organism>
<dbReference type="GO" id="GO:0003723">
    <property type="term" value="F:RNA binding"/>
    <property type="evidence" value="ECO:0007669"/>
    <property type="project" value="UniProtKB-UniRule"/>
</dbReference>
<feature type="domain" description="RRM" evidence="4">
    <location>
        <begin position="244"/>
        <end position="317"/>
    </location>
</feature>
<comment type="caution">
    <text evidence="5">The sequence shown here is derived from an EMBL/GenBank/DDBJ whole genome shotgun (WGS) entry which is preliminary data.</text>
</comment>
<evidence type="ECO:0000256" key="2">
    <source>
        <dbReference type="PROSITE-ProRule" id="PRU00176"/>
    </source>
</evidence>
<protein>
    <recommendedName>
        <fullName evidence="4">RRM domain-containing protein</fullName>
    </recommendedName>
</protein>
<feature type="region of interest" description="Disordered" evidence="3">
    <location>
        <begin position="72"/>
        <end position="132"/>
    </location>
</feature>
<dbReference type="CDD" id="cd12276">
    <property type="entry name" value="RRM2_MEI2_EAR1_like"/>
    <property type="match status" value="1"/>
</dbReference>
<dbReference type="SMART" id="SM00360">
    <property type="entry name" value="RRM"/>
    <property type="match status" value="2"/>
</dbReference>
<evidence type="ECO:0000259" key="4">
    <source>
        <dbReference type="PROSITE" id="PS50102"/>
    </source>
</evidence>
<keyword evidence="1 2" id="KW-0694">RNA-binding</keyword>
<dbReference type="VEuPathDB" id="TrichDB:TRFO_23809"/>
<dbReference type="PROSITE" id="PS50102">
    <property type="entry name" value="RRM"/>
    <property type="match status" value="2"/>
</dbReference>
<feature type="domain" description="RRM" evidence="4">
    <location>
        <begin position="158"/>
        <end position="231"/>
    </location>
</feature>
<dbReference type="OrthoDB" id="10265654at2759"/>
<dbReference type="PANTHER" id="PTHR23189">
    <property type="entry name" value="RNA RECOGNITION MOTIF-CONTAINING"/>
    <property type="match status" value="1"/>
</dbReference>
<dbReference type="InterPro" id="IPR000504">
    <property type="entry name" value="RRM_dom"/>
</dbReference>
<feature type="compositionally biased region" description="Polar residues" evidence="3">
    <location>
        <begin position="72"/>
        <end position="99"/>
    </location>
</feature>
<dbReference type="SUPFAM" id="SSF54928">
    <property type="entry name" value="RNA-binding domain, RBD"/>
    <property type="match status" value="1"/>
</dbReference>
<dbReference type="RefSeq" id="XP_068360996.1">
    <property type="nucleotide sequence ID" value="XM_068503383.1"/>
</dbReference>
<dbReference type="InterPro" id="IPR012677">
    <property type="entry name" value="Nucleotide-bd_a/b_plait_sf"/>
</dbReference>
<reference evidence="5" key="1">
    <citation type="submission" date="2016-10" db="EMBL/GenBank/DDBJ databases">
        <authorList>
            <person name="Benchimol M."/>
            <person name="Almeida L.G."/>
            <person name="Vasconcelos A.T."/>
            <person name="Perreira-Neves A."/>
            <person name="Rosa I.A."/>
            <person name="Tasca T."/>
            <person name="Bogo M.R."/>
            <person name="de Souza W."/>
        </authorList>
    </citation>
    <scope>NUCLEOTIDE SEQUENCE [LARGE SCALE GENOMIC DNA]</scope>
    <source>
        <strain evidence="5">K</strain>
    </source>
</reference>
<evidence type="ECO:0000313" key="6">
    <source>
        <dbReference type="Proteomes" id="UP000179807"/>
    </source>
</evidence>
<dbReference type="InterPro" id="IPR035979">
    <property type="entry name" value="RBD_domain_sf"/>
</dbReference>
<dbReference type="AlphaFoldDB" id="A0A1J4KDR8"/>
<evidence type="ECO:0000313" key="5">
    <source>
        <dbReference type="EMBL" id="OHT07860.1"/>
    </source>
</evidence>
<dbReference type="Gene3D" id="3.30.70.330">
    <property type="match status" value="2"/>
</dbReference>
<keyword evidence="6" id="KW-1185">Reference proteome</keyword>
<name>A0A1J4KDR8_9EUKA</name>
<proteinExistence type="predicted"/>
<feature type="compositionally biased region" description="Low complexity" evidence="3">
    <location>
        <begin position="100"/>
        <end position="132"/>
    </location>
</feature>
<dbReference type="Proteomes" id="UP000179807">
    <property type="component" value="Unassembled WGS sequence"/>
</dbReference>
<sequence length="335" mass="36956">MDSSNWSDFLATPPNFGSCSPSLPYSEYLTDSSLQPPTNYIISSSQYSNIFPSSNQNGNQGMSMSTVQQPTIHNGLNSISNTQQPIQSQSNPNLSQQGQNNDTNLNNGNSMNSMNSMMPGTNSLNSMTNLNGSSGNILNGNGNGFGSYQEPYSEIENRSLLATNLNPNTTLEEIQHTFDPYNSTKNIDTSNLHNGQIIIEYYDLRHAQSIKRATNGIMLKGNVIIVAYAPLQKIDDPRKPPNNGTIVVFHLPTVINDQHIESSFGAYGEIRQIRGTPSKPTQRFIEFWDTRAAEAALNNLSGKYVMGSRVSIEFSLPGGFRRNVQRVDQSVIQKF</sequence>
<evidence type="ECO:0000256" key="1">
    <source>
        <dbReference type="ARBA" id="ARBA00022884"/>
    </source>
</evidence>
<dbReference type="Pfam" id="PF00076">
    <property type="entry name" value="RRM_1"/>
    <property type="match status" value="2"/>
</dbReference>
<accession>A0A1J4KDR8</accession>
<dbReference type="EMBL" id="MLAK01000684">
    <property type="protein sequence ID" value="OHT07860.1"/>
    <property type="molecule type" value="Genomic_DNA"/>
</dbReference>
<gene>
    <name evidence="5" type="ORF">TRFO_23809</name>
</gene>
<evidence type="ECO:0000256" key="3">
    <source>
        <dbReference type="SAM" id="MobiDB-lite"/>
    </source>
</evidence>